<feature type="region of interest" description="Disordered" evidence="1">
    <location>
        <begin position="104"/>
        <end position="141"/>
    </location>
</feature>
<sequence length="186" mass="21151">MNALLDPIKFCVEDTSIYELDEEELKEIDDDPLVKKASDQLNKCRSHLKEAYGSRYMKSCQPEEKRLVEKLNQTYKARRAMKRRQLVAAKIKKVQASLPTQMILDPDTGETRMPDVIKVPSSSSAQSNSSQSAQSNPSQPAQDTSIPFFFCYRFELEVFSTLSQYICAHNACYNAIHGETLAFNKI</sequence>
<accession>A0A077X3F1</accession>
<protein>
    <submittedName>
        <fullName evidence="2">Uncharacterized protein</fullName>
    </submittedName>
</protein>
<dbReference type="EMBL" id="LK023385">
    <property type="protein sequence ID" value="CDS13813.1"/>
    <property type="molecule type" value="Genomic_DNA"/>
</dbReference>
<organism evidence="2">
    <name type="scientific">Lichtheimia ramosa</name>
    <dbReference type="NCBI Taxonomy" id="688394"/>
    <lineage>
        <taxon>Eukaryota</taxon>
        <taxon>Fungi</taxon>
        <taxon>Fungi incertae sedis</taxon>
        <taxon>Mucoromycota</taxon>
        <taxon>Mucoromycotina</taxon>
        <taxon>Mucoromycetes</taxon>
        <taxon>Mucorales</taxon>
        <taxon>Lichtheimiaceae</taxon>
        <taxon>Lichtheimia</taxon>
    </lineage>
</organism>
<feature type="compositionally biased region" description="Low complexity" evidence="1">
    <location>
        <begin position="120"/>
        <end position="141"/>
    </location>
</feature>
<reference evidence="2" key="1">
    <citation type="journal article" date="2014" name="Genome Announc.">
        <title>De novo whole-genome sequence and genome annotation of Lichtheimia ramosa.</title>
        <authorList>
            <person name="Linde J."/>
            <person name="Schwartze V."/>
            <person name="Binder U."/>
            <person name="Lass-Florl C."/>
            <person name="Voigt K."/>
            <person name="Horn F."/>
        </authorList>
    </citation>
    <scope>NUCLEOTIDE SEQUENCE</scope>
    <source>
        <strain evidence="2">JMRC FSU:6197</strain>
    </source>
</reference>
<dbReference type="AlphaFoldDB" id="A0A077X3F1"/>
<name>A0A077X3F1_9FUNG</name>
<evidence type="ECO:0000256" key="1">
    <source>
        <dbReference type="SAM" id="MobiDB-lite"/>
    </source>
</evidence>
<proteinExistence type="predicted"/>
<gene>
    <name evidence="2" type="ORF">LRAMOSA05987</name>
</gene>
<evidence type="ECO:0000313" key="2">
    <source>
        <dbReference type="EMBL" id="CDS13813.1"/>
    </source>
</evidence>